<dbReference type="Proteomes" id="UP000001847">
    <property type="component" value="Chromosome I"/>
</dbReference>
<dbReference type="STRING" id="456481.LEPBI_I2524"/>
<keyword evidence="2" id="KW-1185">Reference proteome</keyword>
<protein>
    <submittedName>
        <fullName evidence="1">Uncharacterized protein</fullName>
    </submittedName>
</protein>
<dbReference type="OrthoDB" id="332283at2"/>
<dbReference type="BioCyc" id="LBIF456481:LEPBI_RS12435-MONOMER"/>
<dbReference type="RefSeq" id="WP_012389469.1">
    <property type="nucleotide sequence ID" value="NC_010602.1"/>
</dbReference>
<evidence type="ECO:0000313" key="2">
    <source>
        <dbReference type="Proteomes" id="UP000001847"/>
    </source>
</evidence>
<proteinExistence type="predicted"/>
<evidence type="ECO:0000313" key="1">
    <source>
        <dbReference type="EMBL" id="ABZ98608.1"/>
    </source>
</evidence>
<accession>B0SLM2</accession>
<name>B0SLM2_LEPBP</name>
<sequence length="89" mass="10152">MPLSEIQLKLIQESKGILVRNLHLTTEEAIEVISNAIKRELVVRKITMEVLEISSLSVRTSFVRAVVKNVQDQVMKNPKWKSNKCGKVH</sequence>
<reference evidence="1 2" key="1">
    <citation type="journal article" date="2008" name="PLoS ONE">
        <title>Genome sequence of the saprophyte Leptospira biflexa provides insights into the evolution of Leptospira and the pathogenesis of leptospirosis.</title>
        <authorList>
            <person name="Picardeau M."/>
            <person name="Bulach D.M."/>
            <person name="Bouchier C."/>
            <person name="Zuerner R.L."/>
            <person name="Zidane N."/>
            <person name="Wilson P.J."/>
            <person name="Creno S."/>
            <person name="Kuczek E.S."/>
            <person name="Bommezzadri S."/>
            <person name="Davis J.C."/>
            <person name="McGrath A."/>
            <person name="Johnson M.J."/>
            <person name="Boursaux-Eude C."/>
            <person name="Seemann T."/>
            <person name="Rouy Z."/>
            <person name="Coppel R.L."/>
            <person name="Rood J.I."/>
            <person name="Lajus A."/>
            <person name="Davies J.K."/>
            <person name="Medigue C."/>
            <person name="Adler B."/>
        </authorList>
    </citation>
    <scope>NUCLEOTIDE SEQUENCE [LARGE SCALE GENOMIC DNA]</scope>
    <source>
        <strain evidence="2">Patoc 1 / ATCC 23582 / Paris</strain>
    </source>
</reference>
<organism evidence="1 2">
    <name type="scientific">Leptospira biflexa serovar Patoc (strain Patoc 1 / ATCC 23582 / Paris)</name>
    <dbReference type="NCBI Taxonomy" id="456481"/>
    <lineage>
        <taxon>Bacteria</taxon>
        <taxon>Pseudomonadati</taxon>
        <taxon>Spirochaetota</taxon>
        <taxon>Spirochaetia</taxon>
        <taxon>Leptospirales</taxon>
        <taxon>Leptospiraceae</taxon>
        <taxon>Leptospira</taxon>
    </lineage>
</organism>
<dbReference type="KEGG" id="lbi:LEPBI_I2524"/>
<dbReference type="HOGENOM" id="CLU_2450968_0_0_12"/>
<dbReference type="EMBL" id="CP000786">
    <property type="protein sequence ID" value="ABZ98608.1"/>
    <property type="molecule type" value="Genomic_DNA"/>
</dbReference>
<gene>
    <name evidence="1" type="ordered locus">LEPBI_I2524</name>
</gene>
<dbReference type="AlphaFoldDB" id="B0SLM2"/>